<name>A0ABX0VX22_9RHOB</name>
<organism evidence="2 3">
    <name type="scientific">Marivivens donghaensis</name>
    <dbReference type="NCBI Taxonomy" id="1699413"/>
    <lineage>
        <taxon>Bacteria</taxon>
        <taxon>Pseudomonadati</taxon>
        <taxon>Pseudomonadota</taxon>
        <taxon>Alphaproteobacteria</taxon>
        <taxon>Rhodobacterales</taxon>
        <taxon>Paracoccaceae</taxon>
        <taxon>Marivivens group</taxon>
        <taxon>Marivivens</taxon>
    </lineage>
</organism>
<gene>
    <name evidence="2" type="ORF">HCZ30_09340</name>
</gene>
<dbReference type="Proteomes" id="UP000709466">
    <property type="component" value="Unassembled WGS sequence"/>
</dbReference>
<evidence type="ECO:0000313" key="2">
    <source>
        <dbReference type="EMBL" id="NIY72638.1"/>
    </source>
</evidence>
<sequence length="141" mass="15934">MTAPDLMKFAGRWNLTRRIDDRLSGGTGTLTGVAEFTSQGDRLLYSETGQLRIGDAPPMEATRRYIWQTAVDRIEVLFDDGRPFHFFTANGQGAGTDHLCGADLYRVSYDFTAWPEWTAEWTVAGPRKDYIMASRYVLLNT</sequence>
<dbReference type="RefSeq" id="WP_167638015.1">
    <property type="nucleotide sequence ID" value="NZ_JAATOP010000005.1"/>
</dbReference>
<comment type="caution">
    <text evidence="2">The sequence shown here is derived from an EMBL/GenBank/DDBJ whole genome shotgun (WGS) entry which is preliminary data.</text>
</comment>
<reference evidence="2 3" key="1">
    <citation type="submission" date="2020-03" db="EMBL/GenBank/DDBJ databases">
        <title>Bacterial isolates of synthetic phycosphere.</title>
        <authorList>
            <person name="Fu H."/>
            <person name="Moran M.A."/>
        </authorList>
    </citation>
    <scope>NUCLEOTIDE SEQUENCE [LARGE SCALE GENOMIC DNA]</scope>
    <source>
        <strain evidence="2 3">HF1</strain>
    </source>
</reference>
<keyword evidence="3" id="KW-1185">Reference proteome</keyword>
<proteinExistence type="predicted"/>
<feature type="domain" description="DUF6314" evidence="1">
    <location>
        <begin position="9"/>
        <end position="137"/>
    </location>
</feature>
<accession>A0ABX0VX22</accession>
<dbReference type="Pfam" id="PF19834">
    <property type="entry name" value="DUF6314"/>
    <property type="match status" value="1"/>
</dbReference>
<evidence type="ECO:0000313" key="3">
    <source>
        <dbReference type="Proteomes" id="UP000709466"/>
    </source>
</evidence>
<protein>
    <recommendedName>
        <fullName evidence="1">DUF6314 domain-containing protein</fullName>
    </recommendedName>
</protein>
<dbReference type="InterPro" id="IPR045632">
    <property type="entry name" value="DUF6314"/>
</dbReference>
<dbReference type="EMBL" id="JAATOP010000005">
    <property type="protein sequence ID" value="NIY72638.1"/>
    <property type="molecule type" value="Genomic_DNA"/>
</dbReference>
<evidence type="ECO:0000259" key="1">
    <source>
        <dbReference type="Pfam" id="PF19834"/>
    </source>
</evidence>